<evidence type="ECO:0000313" key="6">
    <source>
        <dbReference type="Proteomes" id="UP000620124"/>
    </source>
</evidence>
<protein>
    <recommendedName>
        <fullName evidence="3">Carboxylic ester hydrolase</fullName>
        <ecNumber evidence="3">3.1.1.-</ecNumber>
    </recommendedName>
</protein>
<dbReference type="OrthoDB" id="408631at2759"/>
<dbReference type="AlphaFoldDB" id="A0A8H7D072"/>
<comment type="caution">
    <text evidence="5">The sequence shown here is derived from an EMBL/GenBank/DDBJ whole genome shotgun (WGS) entry which is preliminary data.</text>
</comment>
<dbReference type="InterPro" id="IPR002018">
    <property type="entry name" value="CarbesteraseB"/>
</dbReference>
<sequence>MIYTSLFATILISFCAVASALEIVPRISLQYATFQGVNDGNLTKFLGVPFSQPVSRFEVPKPPIHIPGLLDATNFGPACPQQALDPIPAPFPIGNYTISEDCLTLNVFKPAAANLDSKLPVLVWIFGGGFEIGDSSDTDVRPVVERSINIGEPIIVVTPNYRISAFGFLGGAEMNAAGATNLGIRDQIAALEWVRDHISEFGGDASKVVVGGVSSGAISTGILMLSNKLNTNRLFRGAFMQSGSPVSAGSVADSQHFYDDLVAANNCTGLHNTLECLKHVPFDSFMATVNRTANIFSFQSLSTTWHPVGGDGEVIMQDPLISISEGSYSKIPIMMGNSDDEGTVFSFNNKNITTNTEFLGYIQSNFIPKSSLAEVAQIGALYPEDPTRGSPFDTGSANALTPEFKRLAAFQGDLVFLGPRRFFLEHASTRQNTWSWLNKRGKTNPLIGAFHGSDVGIWFPQNITETVGVDALINFVNTLDPNYSAAANRSSAVYWPQWKTRSSSGSTSLLTFSDPLEVNITADDFRFDAIRSLNNLALEAAVAK</sequence>
<dbReference type="InterPro" id="IPR019826">
    <property type="entry name" value="Carboxylesterase_B_AS"/>
</dbReference>
<dbReference type="InterPro" id="IPR050309">
    <property type="entry name" value="Type-B_Carboxylest/Lipase"/>
</dbReference>
<dbReference type="Gene3D" id="3.40.50.1820">
    <property type="entry name" value="alpha/beta hydrolase"/>
    <property type="match status" value="1"/>
</dbReference>
<dbReference type="PROSITE" id="PS00122">
    <property type="entry name" value="CARBOXYLESTERASE_B_1"/>
    <property type="match status" value="1"/>
</dbReference>
<name>A0A8H7D072_9AGAR</name>
<dbReference type="SUPFAM" id="SSF53474">
    <property type="entry name" value="alpha/beta-Hydrolases"/>
    <property type="match status" value="1"/>
</dbReference>
<dbReference type="InterPro" id="IPR029058">
    <property type="entry name" value="AB_hydrolase_fold"/>
</dbReference>
<comment type="similarity">
    <text evidence="1 3">Belongs to the type-B carboxylesterase/lipase family.</text>
</comment>
<dbReference type="PROSITE" id="PS00941">
    <property type="entry name" value="CARBOXYLESTERASE_B_2"/>
    <property type="match status" value="1"/>
</dbReference>
<proteinExistence type="inferred from homology"/>
<dbReference type="EC" id="3.1.1.-" evidence="3"/>
<dbReference type="PANTHER" id="PTHR11559">
    <property type="entry name" value="CARBOXYLESTERASE"/>
    <property type="match status" value="1"/>
</dbReference>
<accession>A0A8H7D072</accession>
<evidence type="ECO:0000313" key="5">
    <source>
        <dbReference type="EMBL" id="KAF7353893.1"/>
    </source>
</evidence>
<dbReference type="InterPro" id="IPR019819">
    <property type="entry name" value="Carboxylesterase_B_CS"/>
</dbReference>
<gene>
    <name evidence="5" type="ORF">MVEN_01075200</name>
</gene>
<keyword evidence="3" id="KW-0732">Signal</keyword>
<reference evidence="5" key="1">
    <citation type="submission" date="2020-05" db="EMBL/GenBank/DDBJ databases">
        <title>Mycena genomes resolve the evolution of fungal bioluminescence.</title>
        <authorList>
            <person name="Tsai I.J."/>
        </authorList>
    </citation>
    <scope>NUCLEOTIDE SEQUENCE</scope>
    <source>
        <strain evidence="5">CCC161011</strain>
    </source>
</reference>
<feature type="signal peptide" evidence="3">
    <location>
        <begin position="1"/>
        <end position="20"/>
    </location>
</feature>
<dbReference type="Proteomes" id="UP000620124">
    <property type="component" value="Unassembled WGS sequence"/>
</dbReference>
<feature type="chain" id="PRO_5034543204" description="Carboxylic ester hydrolase" evidence="3">
    <location>
        <begin position="21"/>
        <end position="544"/>
    </location>
</feature>
<organism evidence="5 6">
    <name type="scientific">Mycena venus</name>
    <dbReference type="NCBI Taxonomy" id="2733690"/>
    <lineage>
        <taxon>Eukaryota</taxon>
        <taxon>Fungi</taxon>
        <taxon>Dikarya</taxon>
        <taxon>Basidiomycota</taxon>
        <taxon>Agaricomycotina</taxon>
        <taxon>Agaricomycetes</taxon>
        <taxon>Agaricomycetidae</taxon>
        <taxon>Agaricales</taxon>
        <taxon>Marasmiineae</taxon>
        <taxon>Mycenaceae</taxon>
        <taxon>Mycena</taxon>
    </lineage>
</organism>
<keyword evidence="2 3" id="KW-0378">Hydrolase</keyword>
<dbReference type="GO" id="GO:0016787">
    <property type="term" value="F:hydrolase activity"/>
    <property type="evidence" value="ECO:0007669"/>
    <property type="project" value="UniProtKB-KW"/>
</dbReference>
<keyword evidence="6" id="KW-1185">Reference proteome</keyword>
<evidence type="ECO:0000256" key="3">
    <source>
        <dbReference type="RuleBase" id="RU361235"/>
    </source>
</evidence>
<evidence type="ECO:0000256" key="2">
    <source>
        <dbReference type="ARBA" id="ARBA00022801"/>
    </source>
</evidence>
<evidence type="ECO:0000256" key="1">
    <source>
        <dbReference type="ARBA" id="ARBA00005964"/>
    </source>
</evidence>
<evidence type="ECO:0000259" key="4">
    <source>
        <dbReference type="Pfam" id="PF00135"/>
    </source>
</evidence>
<dbReference type="Pfam" id="PF00135">
    <property type="entry name" value="COesterase"/>
    <property type="match status" value="1"/>
</dbReference>
<feature type="domain" description="Carboxylesterase type B" evidence="4">
    <location>
        <begin position="30"/>
        <end position="501"/>
    </location>
</feature>
<dbReference type="EMBL" id="JACAZI010000008">
    <property type="protein sequence ID" value="KAF7353893.1"/>
    <property type="molecule type" value="Genomic_DNA"/>
</dbReference>